<dbReference type="Pfam" id="PF14559">
    <property type="entry name" value="TPR_19"/>
    <property type="match status" value="1"/>
</dbReference>
<dbReference type="RefSeq" id="WP_143668012.1">
    <property type="nucleotide sequence ID" value="NZ_MUBM01000038.1"/>
</dbReference>
<dbReference type="Gene3D" id="1.25.40.10">
    <property type="entry name" value="Tetratricopeptide repeat domain"/>
    <property type="match status" value="2"/>
</dbReference>
<evidence type="ECO:0000313" key="1">
    <source>
        <dbReference type="EMBL" id="MER6982268.1"/>
    </source>
</evidence>
<organism evidence="1 2">
    <name type="scientific">Streptomyces carpinensis</name>
    <dbReference type="NCBI Taxonomy" id="66369"/>
    <lineage>
        <taxon>Bacteria</taxon>
        <taxon>Bacillati</taxon>
        <taxon>Actinomycetota</taxon>
        <taxon>Actinomycetes</taxon>
        <taxon>Kitasatosporales</taxon>
        <taxon>Streptomycetaceae</taxon>
        <taxon>Streptomyces</taxon>
    </lineage>
</organism>
<evidence type="ECO:0000313" key="2">
    <source>
        <dbReference type="Proteomes" id="UP001458415"/>
    </source>
</evidence>
<sequence>MDAVDLDHHYRTYDGWIPPTVVAALHEHGYAGILHQAAAGGDWFCAHQLAEAAVDEGGPDRQAEALALLEPFVSTGWWPAVRAAGRLLAEWKRVDEAVQLLRPHADTGHREAVRDLARLLAGQGRIDQVVALLGPRTADRSLAAVLVELTAGYDRDDEIAALLPAVDVGPTVPFKAWSSDAWDTVPLHATLLERQGRVDEAAALLRAHVLVDGILSAGHAEQLASLLARHGLEAELRALLSEAGEEYALTALAGFLEERGRIEEAVDLLRQHGNAGNPHAGFQLAEVLARHGRHDEAIEALRHVAETAGGDADWIIRLLCRIFVEAGQEEEALAYVDDYFARHGGHPEEHALARSNILKLSGRAEEAGAVPRSGSVPGEVPLQTGTLDGVVAAAERLVRQGEPEKVVTLLRDHLDEPRRFLGEHL</sequence>
<dbReference type="InterPro" id="IPR011990">
    <property type="entry name" value="TPR-like_helical_dom_sf"/>
</dbReference>
<dbReference type="SUPFAM" id="SSF48452">
    <property type="entry name" value="TPR-like"/>
    <property type="match status" value="1"/>
</dbReference>
<proteinExistence type="predicted"/>
<protein>
    <submittedName>
        <fullName evidence="1">Tetratricopeptide repeat protein</fullName>
    </submittedName>
</protein>
<comment type="caution">
    <text evidence="1">The sequence shown here is derived from an EMBL/GenBank/DDBJ whole genome shotgun (WGS) entry which is preliminary data.</text>
</comment>
<keyword evidence="2" id="KW-1185">Reference proteome</keyword>
<dbReference type="EMBL" id="JBEPCU010000981">
    <property type="protein sequence ID" value="MER6982268.1"/>
    <property type="molecule type" value="Genomic_DNA"/>
</dbReference>
<name>A0ABV1WDI5_9ACTN</name>
<gene>
    <name evidence="1" type="ORF">ABT317_36190</name>
</gene>
<reference evidence="1 2" key="1">
    <citation type="submission" date="2024-06" db="EMBL/GenBank/DDBJ databases">
        <title>The Natural Products Discovery Center: Release of the First 8490 Sequenced Strains for Exploring Actinobacteria Biosynthetic Diversity.</title>
        <authorList>
            <person name="Kalkreuter E."/>
            <person name="Kautsar S.A."/>
            <person name="Yang D."/>
            <person name="Bader C.D."/>
            <person name="Teijaro C.N."/>
            <person name="Fluegel L."/>
            <person name="Davis C.M."/>
            <person name="Simpson J.R."/>
            <person name="Lauterbach L."/>
            <person name="Steele A.D."/>
            <person name="Gui C."/>
            <person name="Meng S."/>
            <person name="Li G."/>
            <person name="Viehrig K."/>
            <person name="Ye F."/>
            <person name="Su P."/>
            <person name="Kiefer A.F."/>
            <person name="Nichols A."/>
            <person name="Cepeda A.J."/>
            <person name="Yan W."/>
            <person name="Fan B."/>
            <person name="Jiang Y."/>
            <person name="Adhikari A."/>
            <person name="Zheng C.-J."/>
            <person name="Schuster L."/>
            <person name="Cowan T.M."/>
            <person name="Smanski M.J."/>
            <person name="Chevrette M.G."/>
            <person name="De Carvalho L.P.S."/>
            <person name="Shen B."/>
        </authorList>
    </citation>
    <scope>NUCLEOTIDE SEQUENCE [LARGE SCALE GENOMIC DNA]</scope>
    <source>
        <strain evidence="1 2">NPDC000634</strain>
    </source>
</reference>
<dbReference type="Proteomes" id="UP001458415">
    <property type="component" value="Unassembled WGS sequence"/>
</dbReference>
<accession>A0ABV1WDI5</accession>